<evidence type="ECO:0000259" key="3">
    <source>
        <dbReference type="SMART" id="SM00563"/>
    </source>
</evidence>
<evidence type="ECO:0000256" key="1">
    <source>
        <dbReference type="ARBA" id="ARBA00022679"/>
    </source>
</evidence>
<proteinExistence type="predicted"/>
<evidence type="ECO:0000256" key="2">
    <source>
        <dbReference type="ARBA" id="ARBA00023315"/>
    </source>
</evidence>
<dbReference type="AlphaFoldDB" id="A0A382BA10"/>
<dbReference type="GO" id="GO:0003841">
    <property type="term" value="F:1-acylglycerol-3-phosphate O-acyltransferase activity"/>
    <property type="evidence" value="ECO:0007669"/>
    <property type="project" value="TreeGrafter"/>
</dbReference>
<keyword evidence="1" id="KW-0808">Transferase</keyword>
<dbReference type="EMBL" id="UINC01028772">
    <property type="protein sequence ID" value="SVB10351.1"/>
    <property type="molecule type" value="Genomic_DNA"/>
</dbReference>
<protein>
    <recommendedName>
        <fullName evidence="3">Phospholipid/glycerol acyltransferase domain-containing protein</fullName>
    </recommendedName>
</protein>
<sequence length="372" mass="41448">MFGLSQREVQDRFSMRALGRKYRFVPPLFGTLVPRLLQSILPWYLNRKYGIAQWEVRGAEKLRASIDAGHGVLIAPNHSKDSDSVAVGLISIPSGSSLHIMAGWHVLLESRFQAWVIRHSGGFSVSREGADRQAVRTAIDLVARASRPLVIFAEGYVTRTTDQLETLQEGVGLIARKAAARRAKEVGGQVMIHPVIFKYQFNGDLSAAARPMLADLEEHFGLAQNNSPLIKRLERARETYVATLEQKVLDAEQTGSLSNRIPRLIEALLAPLEQEWKRTSSATNIYERVRQLRTAILGHSLKCQSTGSEADQLRRQLDNCTLALHLACGDPTPMADGTTAEHFMEILDALEEDTRGSIRVNRPWRLVIDIGN</sequence>
<accession>A0A382BA10</accession>
<name>A0A382BA10_9ZZZZ</name>
<dbReference type="PANTHER" id="PTHR10434:SF40">
    <property type="entry name" value="1-ACYL-SN-GLYCEROL-3-PHOSPHATE ACYLTRANSFERASE"/>
    <property type="match status" value="1"/>
</dbReference>
<dbReference type="PANTHER" id="PTHR10434">
    <property type="entry name" value="1-ACYL-SN-GLYCEROL-3-PHOSPHATE ACYLTRANSFERASE"/>
    <property type="match status" value="1"/>
</dbReference>
<reference evidence="4" key="1">
    <citation type="submission" date="2018-05" db="EMBL/GenBank/DDBJ databases">
        <authorList>
            <person name="Lanie J.A."/>
            <person name="Ng W.-L."/>
            <person name="Kazmierczak K.M."/>
            <person name="Andrzejewski T.M."/>
            <person name="Davidsen T.M."/>
            <person name="Wayne K.J."/>
            <person name="Tettelin H."/>
            <person name="Glass J.I."/>
            <person name="Rusch D."/>
            <person name="Podicherti R."/>
            <person name="Tsui H.-C.T."/>
            <person name="Winkler M.E."/>
        </authorList>
    </citation>
    <scope>NUCLEOTIDE SEQUENCE</scope>
</reference>
<dbReference type="SUPFAM" id="SSF69593">
    <property type="entry name" value="Glycerol-3-phosphate (1)-acyltransferase"/>
    <property type="match status" value="1"/>
</dbReference>
<feature type="domain" description="Phospholipid/glycerol acyltransferase" evidence="3">
    <location>
        <begin position="72"/>
        <end position="200"/>
    </location>
</feature>
<dbReference type="GO" id="GO:0006654">
    <property type="term" value="P:phosphatidic acid biosynthetic process"/>
    <property type="evidence" value="ECO:0007669"/>
    <property type="project" value="TreeGrafter"/>
</dbReference>
<dbReference type="SMART" id="SM00563">
    <property type="entry name" value="PlsC"/>
    <property type="match status" value="1"/>
</dbReference>
<keyword evidence="2" id="KW-0012">Acyltransferase</keyword>
<evidence type="ECO:0000313" key="4">
    <source>
        <dbReference type="EMBL" id="SVB10351.1"/>
    </source>
</evidence>
<organism evidence="4">
    <name type="scientific">marine metagenome</name>
    <dbReference type="NCBI Taxonomy" id="408172"/>
    <lineage>
        <taxon>unclassified sequences</taxon>
        <taxon>metagenomes</taxon>
        <taxon>ecological metagenomes</taxon>
    </lineage>
</organism>
<dbReference type="Pfam" id="PF01553">
    <property type="entry name" value="Acyltransferase"/>
    <property type="match status" value="1"/>
</dbReference>
<gene>
    <name evidence="4" type="ORF">METZ01_LOCUS163205</name>
</gene>
<dbReference type="InterPro" id="IPR002123">
    <property type="entry name" value="Plipid/glycerol_acylTrfase"/>
</dbReference>
<feature type="non-terminal residue" evidence="4">
    <location>
        <position position="372"/>
    </location>
</feature>